<dbReference type="STRING" id="871325.SAMN05444349_11416"/>
<name>A0A1M5A1A3_9BACE</name>
<evidence type="ECO:0000256" key="1">
    <source>
        <dbReference type="SAM" id="SignalP"/>
    </source>
</evidence>
<accession>A0A1M5A1A3</accession>
<dbReference type="EMBL" id="FQVD01000014">
    <property type="protein sequence ID" value="SHF24021.1"/>
    <property type="molecule type" value="Genomic_DNA"/>
</dbReference>
<dbReference type="RefSeq" id="WP_025076085.1">
    <property type="nucleotide sequence ID" value="NZ_FQVD01000014.1"/>
</dbReference>
<evidence type="ECO:0000313" key="3">
    <source>
        <dbReference type="Proteomes" id="UP000184436"/>
    </source>
</evidence>
<protein>
    <submittedName>
        <fullName evidence="2">Uncharacterized protein</fullName>
    </submittedName>
</protein>
<evidence type="ECO:0000313" key="2">
    <source>
        <dbReference type="EMBL" id="SHF24021.1"/>
    </source>
</evidence>
<dbReference type="PROSITE" id="PS51257">
    <property type="entry name" value="PROKAR_LIPOPROTEIN"/>
    <property type="match status" value="1"/>
</dbReference>
<gene>
    <name evidence="2" type="ORF">SAMN05444349_11416</name>
</gene>
<dbReference type="Gene3D" id="2.60.120.380">
    <property type="match status" value="1"/>
</dbReference>
<keyword evidence="3" id="KW-1185">Reference proteome</keyword>
<dbReference type="Proteomes" id="UP000184436">
    <property type="component" value="Unassembled WGS sequence"/>
</dbReference>
<organism evidence="2 3">
    <name type="scientific">Bacteroides faecichinchillae</name>
    <dbReference type="NCBI Taxonomy" id="871325"/>
    <lineage>
        <taxon>Bacteria</taxon>
        <taxon>Pseudomonadati</taxon>
        <taxon>Bacteroidota</taxon>
        <taxon>Bacteroidia</taxon>
        <taxon>Bacteroidales</taxon>
        <taxon>Bacteroidaceae</taxon>
        <taxon>Bacteroides</taxon>
    </lineage>
</organism>
<feature type="signal peptide" evidence="1">
    <location>
        <begin position="1"/>
        <end position="20"/>
    </location>
</feature>
<sequence>MKFMKLFQALVVLLFVTACNTNVIDETIGTPSDMKENSTTKVKIEVATSALNTSEGKFSINTLLETTPVSETECEIQSVYNDLPQLYFVTDANENIILLSRKCISKDDKVVINEETTALALATLNPLFVGTTKNDFNKIEALIKSTVAYNSYLDIVKQTIDRQESIFDDNNTELLVALNDVLEEVCSNINIEEHNSRSIFTRASNIVGINPDPVSVQTSGIDVIVRNKGLIPTYECQVYHGARLIDSKLIESHKAYGFLDLFSTEEDIVYGEPQTFTLANDGEYRFYLDRTTDKAINDFSRRMWGDVLSMVGLYNSGAILENSAAAIGAIGALLVNPDTDFTDVLKAVSGLAINIGIGMKWEMAGAVLTKINVVYNVLKGFSNEMSRAVLGFTAPYFIDFCLCSYNYSITSCTETEIEKISGDDQEGFAEQRLLLPLTVSTKVFADDGTELERSTYQKVKFEVVSGGGSVSREIVGTEAGSNLASTYWTIGKEGEQKVKAVIVDMVTGVEVSEPVFFTARIRENADLTVRLDWNKLSGNTDIDLHVTDPYGEEIAYYNMRSQSGGWLDRDDVIGPGPEHICWTEAPSGAYLVQVHYFGSETQAVTNYTVTINANGQNYGPFTGSIGYHQLVTIGVLNLPDGTFTRSSASGANFERKYEVKDNISYPFKK</sequence>
<feature type="chain" id="PRO_5009908697" evidence="1">
    <location>
        <begin position="21"/>
        <end position="669"/>
    </location>
</feature>
<dbReference type="AlphaFoldDB" id="A0A1M5A1A3"/>
<dbReference type="OrthoDB" id="266279at2"/>
<keyword evidence="1" id="KW-0732">Signal</keyword>
<reference evidence="2 3" key="1">
    <citation type="submission" date="2016-11" db="EMBL/GenBank/DDBJ databases">
        <authorList>
            <person name="Jaros S."/>
            <person name="Januszkiewicz K."/>
            <person name="Wedrychowicz H."/>
        </authorList>
    </citation>
    <scope>NUCLEOTIDE SEQUENCE [LARGE SCALE GENOMIC DNA]</scope>
    <source>
        <strain evidence="2 3">DSM 26883</strain>
    </source>
</reference>
<proteinExistence type="predicted"/>